<organism evidence="6 7">
    <name type="scientific">Flavobacterium psychrophilum</name>
    <dbReference type="NCBI Taxonomy" id="96345"/>
    <lineage>
        <taxon>Bacteria</taxon>
        <taxon>Pseudomonadati</taxon>
        <taxon>Bacteroidota</taxon>
        <taxon>Flavobacteriia</taxon>
        <taxon>Flavobacteriales</taxon>
        <taxon>Flavobacteriaceae</taxon>
        <taxon>Flavobacterium</taxon>
    </lineage>
</organism>
<feature type="domain" description="Calx-beta" evidence="5">
    <location>
        <begin position="3240"/>
        <end position="3335"/>
    </location>
</feature>
<feature type="domain" description="Calx-beta" evidence="5">
    <location>
        <begin position="1150"/>
        <end position="1245"/>
    </location>
</feature>
<keyword evidence="3" id="KW-0106">Calcium</keyword>
<feature type="signal peptide" evidence="4">
    <location>
        <begin position="1"/>
        <end position="35"/>
    </location>
</feature>
<dbReference type="SMART" id="SM00237">
    <property type="entry name" value="Calx_beta"/>
    <property type="match status" value="25"/>
</dbReference>
<dbReference type="RefSeq" id="WP_203096140.1">
    <property type="nucleotide sequence ID" value="NZ_CP059075.1"/>
</dbReference>
<dbReference type="Pfam" id="PF13585">
    <property type="entry name" value="CHU_C"/>
    <property type="match status" value="1"/>
</dbReference>
<evidence type="ECO:0000256" key="1">
    <source>
        <dbReference type="ARBA" id="ARBA00022729"/>
    </source>
</evidence>
<dbReference type="SUPFAM" id="SSF50985">
    <property type="entry name" value="RCC1/BLIP-II"/>
    <property type="match status" value="1"/>
</dbReference>
<dbReference type="NCBIfam" id="TIGR04131">
    <property type="entry name" value="Bac_Flav_CTERM"/>
    <property type="match status" value="1"/>
</dbReference>
<feature type="domain" description="Calx-beta" evidence="5">
    <location>
        <begin position="1886"/>
        <end position="1982"/>
    </location>
</feature>
<feature type="domain" description="Calx-beta" evidence="5">
    <location>
        <begin position="1568"/>
        <end position="1663"/>
    </location>
</feature>
<feature type="domain" description="Calx-beta" evidence="5">
    <location>
        <begin position="2612"/>
        <end position="2707"/>
    </location>
</feature>
<feature type="chain" id="PRO_5031400088" evidence="4">
    <location>
        <begin position="36"/>
        <end position="4516"/>
    </location>
</feature>
<protein>
    <submittedName>
        <fullName evidence="6">Gliding motility-associated C-terminal domain-containing protein</fullName>
    </submittedName>
</protein>
<feature type="domain" description="Calx-beta" evidence="5">
    <location>
        <begin position="4193"/>
        <end position="4289"/>
    </location>
</feature>
<dbReference type="SUPFAM" id="SSF141072">
    <property type="entry name" value="CalX-like"/>
    <property type="match status" value="32"/>
</dbReference>
<evidence type="ECO:0000256" key="2">
    <source>
        <dbReference type="ARBA" id="ARBA00022737"/>
    </source>
</evidence>
<feature type="domain" description="Calx-beta" evidence="5">
    <location>
        <begin position="3658"/>
        <end position="3753"/>
    </location>
</feature>
<dbReference type="Proteomes" id="UP000596329">
    <property type="component" value="Chromosome"/>
</dbReference>
<evidence type="ECO:0000313" key="6">
    <source>
        <dbReference type="EMBL" id="QRE04569.1"/>
    </source>
</evidence>
<feature type="domain" description="Calx-beta" evidence="5">
    <location>
        <begin position="3450"/>
        <end position="3545"/>
    </location>
</feature>
<feature type="domain" description="Calx-beta" evidence="5">
    <location>
        <begin position="1360"/>
        <end position="1455"/>
    </location>
</feature>
<sequence>MIKKMLLKDCFTSFFSKTPCFIFVLVLFLVQNAHAQCTAPVGCASTDFSNYGANSTNVAATIEYDNFISSFHATIVRTPDGLKVWGEGMDNNGSNLVSPKLINATNFPALGSSTPLKGALGSGFNKNNQGILLSTNGLYAWGTEGVVLDASITSSTTFQKITIAGNTNGLPAGVTPADVKMMFATYQSLVLTTCAGNVWVLAQDGFGSENVACRGNGDTFVVQSGNGTSWSKVTTSAAGNPDLTGVVSCRGSATNLIALTSSGKVYVWGKYVYLGDGSATNYHTGRATQMTLPGGITPKMIGSTNQNSVVMGATFYVLDTNGKLYSLGMNHRFQLGISSVGESMTWVRPIYPNGATMDNIKWISPQEHDSSFSSINVINSNYNLYAFGDNNQGMIAGSIVGSFTMPIMPAGLFTSNKILAVETGGHTSMVVDKCQTDFGYIGHRIAGSMTTSDTDITNNTFVPSYTFTTTAVKICGAESDGDIIPVMPGVDGSYSNYCSVPSIILTTTPAGGTLSLVSGPATLSGNTLSFTGAGTVVVKYAYTTSCGVLKEVSKTFTVFGTPVAPTVSSQVFCIGAGKKVSDLVATGTGIKWYNAATGGTQYTGTELLVTGTYYASQTANYPVGACESARTVVAVTVSATPAPTALAQTFCKGDVKKVSDLVAIGTGIKWYDAVTAGTQYTGAEVLATGTYYASQTINGCESARTAVAVTVNPTPGLPTASAQTFCSVDAKKVSDLVAIGTGIKWYNAVTAGVQYTGTEVLVTGIYYASQTTNGCESLRTAVSVTVSGPIPQTVSGTNTVCVGNTTTFSATTSGGAWTSATPAVATVNSSTGVVTGVSGGVSIINYSVTTTGGCVNTGSRTVTVSAAPNAGTLSGPQGVCVSSTTAFSSTVSGGAWSSANTAIATVSAVTGEITGVSAGTTTITYTVAGTGGCSDAIATRDVTVYSPKVTLSGTTSILENSVGINITATLSTATISTTTITLAYSGTATNGVDYAASSATITIPAGATTGTVTIIPIDDNINEGSETVIADITNVTGGCASELGVQRATVTITDNDSAPTVATISPASATEGSPVVFNFTLSNPSAIATSYTFTLTNGTAGNLDYTTTSVTVIVPAGAIGGTVSVPTTQDAIDEPNETFTIQTQTGTLSAIGTILDDDNAPDITIGDATIVEGGELSFPVSLSNPSSTTITLTLGFTNVTTSNGDYTTTPVVVTFLAGATTATVTVQTTNDAIAESTETFTVGVTTSTGIVGSTTDTGIGTITDNDSAPTVATISPASATEGSPVVFNFTLSNPSAIATSYTFTLTNGTAGNLDYTTTSVTVIVPAGAIGGTVSVPTTQDAIDEPNETFTIQTQTGTLSAIGTILDDDNAPDITIGDATIVEGGELSFPVSLSNPSSTTITLTLGFTNVTTSNGDYTTTPVVVTFLAGATTATVTVQTTNDAIAESTETFTVGVTTSTGIVGSTTDTGIGTITDNDSAPTVATISPASATEGSPVVFSFTLSNPSAIATSHTFTLTNGTAGNLDYTTTSVTVIVPAGAIGGTVSVPTTQDTIDEPNETFTIQTGTLSAIGTILDDDNAPDITIGDATIVEGGMLSFPVSLSNPSSTTITLTLGFTNVTTSNGDYTTTPVVVTFLAGATTATPTVQTTDDAIAESTETFTVGVTTSTGIVGSTTDTGIGTITDNDSAPTVATISPASATEGSPVVFNFTLSNPSAIATSYTFTLTNGTAGNLDYTTTSVTVIVPAGAIGGTVSVPTTQDAIDEPNETFTIQTQTGTLSAIGTILDDDNAPDITIGDATIVEGGELSFPVSLSNPSSTTITLTLGFTNVTTSNGDYTTTPVVVTFLAGATTATVTVQTTNDAIAESTETFTVGVTTSTGIVGSTTDTGIGTITDNDSAPTVATISPASATEGSPVVFSFTLSNPSAIATSHTFTLTNGTAGNLDYTTTSVTVIVPAGAIGGTVSVPTTQDTIDEPNETFTIQTGTLSAIGTILDDDNAPDITIGDATIVEGGMLSFPVSLSNPSSTTITLTLGFTNVTTSNGDYTTTPVVVTFLAGATTATPTVQTTDDAIAESTETFTVGVTTSTGIVGSTTDTGIGTITDNDSAPTVATISPASATEGSPVVFNFTLSNPSAIATSYTFTLTNGTAGNLDYTTTSVTVIVPAGAIGGTVSVPTTQDAIDEPNETFTIQTQTGTLSAIGTILDDDNAPDITIGDATIVEGGELSFPVSLSNPSSTTITLTLGFTNVTTSNGDYTTTPVVVTFLAGATTATVTVQTTNDAIAESTETFTVGVTTSTGIVGSTTDTGIGTITDNDSAPTVATISPASATEGSPVVFSFTLSNPSAIATSHTFTLTNGTAGNLDYTTTSVTVIVPAGAIGGTVSVPTTQDTIDEPNETFTIQTGTLSAIGTILDDDNAPDITIGDATIVEGGMLSFPVSLSNPSSTTITLTLGFTNVTTSNGDYTTTPVVVTFLAGATTATPTVQTTDDAIAESTETFTVGVTTSTGIVGSTTDTGIGTITDNDSAPTVATISPASATEGSPVVFSFTLSNPSAIATSHTFTLTNGTAGNLDYTTTSVTVIVPAGAIGGTVSVPTTQDTIDEPNETFTIQTGTLSAIGTILDDDNAPDITIGDATIVEGGMLSFPVSLSNPSSTTITLTLGFTNVTTSNGDYTTTPVVVTFLAGATTATPTVQTTDDAIAESTETFTVGVTTSTGIVGSTTDTGIGTITDNDSAPTVATISPASATEGSPVVFNFTLSNPSAIATSYTFTLTNGTAGNLDYTTTSVTVIVPAGAIGGTVSVPTTQDAIDEPNETFTIQTQTGTLSAIGTILDDDNAPDITIGDATIVEGGELSFPVSLSNPSSTTITLTLGFTNVTTSNGDYTTTPVVVTFLAGATTATVTVQTTNDAIAESTETFTVGVTTSTGIVGSTTDTGIGTITDNDSAPTVATISPASATEGSPVVFSFTLSNPSAIATSHTFTLTNGTAGNLDYTTTSVTVIVPAGAIGGTVSVPTTQDTIDEPNETFTIQTGTLSAIGTILDDDNAPDITIGDATIVEGGMLSFPVSLSNPSSTTITLTLGFTNVTTSNGDYTTTPVVVTFLAGATTATPTVQTTDDAIAESTETFTVGVTTSTGIVGSTTDTGIGTITDNDSAPTVATISPASATEGSPVVFNFTLSNPSAIATSYTFTLTNGTAGNLDYTTTSVTVIVPAGAIGGTVSVPTTQDAIDEPNETFTIQTQTGTLSAIGTILDDDNAPDITIGDATIVEGGELSFPVSLSNPSSTTITLTLGFTNVTTSNGDYTTTPVVVTFLAGATTATVTVQTTNDAIAESTETFTVGVTTSTGIVGSTTDTGIGTITDNDSAPTVATISPASATEGSPVVFNFTLSNPSAIATSYTFTLTNGTAGNLDYTTTSVTVIVPAGAIGGTVSVPTTQDAIDEPNETFTIQTQTGTLSAIGTILDDDNAPDITIGDATIVEGGELSFPVSLSNPSSTTITLTLGFTNVTTSNGDYTTTPVVVTFLAGATTATVTVQTTNDAIAESTETFTVGVTTSTGIVGSTTDTGIGTITDNDSAPTVATISPASATEGSPVVFSFTLSNPSAIATSHTFTLTNGTAGNLDYTTTSVTVIVPAGAIGGTVSVPTTQDTIDEPNETFTIQTGTLSAIGTILDDDNAPDITIGDATIVEGGMLSFPVSLSNPSSTTITLTLGFTNVTTSNGDYTTTPVVVTFLAGATTATPTVQTTNDAIAESTETFTVGVTTSTGIVGSTTDTGIGTITDNDSAPTVATISPASATEGSPVVFNFTLSNPSAIATSYTFTLTNGTAGNLDYTTTSVTVIVPAGAIAGTVSVPTTQDTIDEPNETFTIHNGSVSATGTILDDDNTPVATIGNVTINEGAGTVTIPVSIDVVSSVDTVINITTATGTAGTSDYTTTVTTVTIPAGQTTVNVTVPILEDTIDEPAETFTVNGTVTSGNTINTNPTGTVTITDNDATPVATIGNVTINEGAGTVTIPVSIDVVSSVDTVINITTATGTAGTSDYTTTVTTVTIPAGQTTVNVTVPILEDTIDEPAETFTVNGTVTSGNTINTNPTGTVTITDNDATPVATIGNVTINEGAGTVTIPVSIDVVSSVDTVINITTATGTAGTSDYTTTVTTVTIPAGQTTVNVTVPILEDTIDEPAETFTVNGTVTSGNTINTNPTGTVTITDNDATPVATIGNVTINEGAGTVTIPVSIDVVSSVDTVINITTATGTAGTSDYTTTVTTVTIPAGQTTVNVTVPILEDTIDEPAETFTVNGTVTSGNTINTNPTGTVTITDNDATLIVAVDDVYQPQTPSTTVAIVVGNVTANDTLNGVIVTGTNTNVTPVTAGPLSIDANGVLTLLPNTISGNYTITYTICEVDQVTGIAVNPPNCSTATVTIEVLPSNVIIYNGVTPNGDGDNDVFYLENIEFMKESSVEIYNRWGVLVYEVSGYDNKEKSFKGISEGRVTLERGSLLPVGTYYYIVRYVDLKNESIEKAGYLHLTR</sequence>
<evidence type="ECO:0000259" key="5">
    <source>
        <dbReference type="SMART" id="SM00237"/>
    </source>
</evidence>
<feature type="domain" description="Calx-beta" evidence="5">
    <location>
        <begin position="3030"/>
        <end position="3125"/>
    </location>
</feature>
<feature type="domain" description="Calx-beta" evidence="5">
    <location>
        <begin position="2822"/>
        <end position="2917"/>
    </location>
</feature>
<feature type="domain" description="Calx-beta" evidence="5">
    <location>
        <begin position="2196"/>
        <end position="2291"/>
    </location>
</feature>
<keyword evidence="2" id="KW-0677">Repeat</keyword>
<feature type="domain" description="Calx-beta" evidence="5">
    <location>
        <begin position="2404"/>
        <end position="2499"/>
    </location>
</feature>
<feature type="domain" description="Calx-beta" evidence="5">
    <location>
        <begin position="1048"/>
        <end position="1144"/>
    </location>
</feature>
<feature type="domain" description="Calx-beta" evidence="5">
    <location>
        <begin position="2304"/>
        <end position="2400"/>
    </location>
</feature>
<feature type="domain" description="Calx-beta" evidence="5">
    <location>
        <begin position="3558"/>
        <end position="3654"/>
    </location>
</feature>
<keyword evidence="1 4" id="KW-0732">Signal</keyword>
<evidence type="ECO:0000313" key="7">
    <source>
        <dbReference type="Proteomes" id="UP000596329"/>
    </source>
</evidence>
<feature type="domain" description="Calx-beta" evidence="5">
    <location>
        <begin position="3866"/>
        <end position="3962"/>
    </location>
</feature>
<dbReference type="GO" id="GO:0005737">
    <property type="term" value="C:cytoplasm"/>
    <property type="evidence" value="ECO:0007669"/>
    <property type="project" value="TreeGrafter"/>
</dbReference>
<feature type="domain" description="Calx-beta" evidence="5">
    <location>
        <begin position="1778"/>
        <end position="1873"/>
    </location>
</feature>
<feature type="domain" description="Calx-beta" evidence="5">
    <location>
        <begin position="1986"/>
        <end position="2081"/>
    </location>
</feature>
<dbReference type="InterPro" id="IPR003644">
    <property type="entry name" value="Calx_beta"/>
</dbReference>
<dbReference type="InterPro" id="IPR009091">
    <property type="entry name" value="RCC1/BLIP-II"/>
</dbReference>
<name>A0A7U2NGD3_FLAPS</name>
<dbReference type="InterPro" id="IPR026919">
    <property type="entry name" value="ADGRV1"/>
</dbReference>
<dbReference type="EMBL" id="CP059075">
    <property type="protein sequence ID" value="QRE04569.1"/>
    <property type="molecule type" value="Genomic_DNA"/>
</dbReference>
<gene>
    <name evidence="6" type="ORF">H0H26_02920</name>
</gene>
<dbReference type="PANTHER" id="PTHR46682:SF1">
    <property type="entry name" value="ADHESION G-PROTEIN COUPLED RECEPTOR V1"/>
    <property type="match status" value="1"/>
</dbReference>
<dbReference type="GO" id="GO:0001965">
    <property type="term" value="F:G-protein alpha-subunit binding"/>
    <property type="evidence" value="ECO:0007669"/>
    <property type="project" value="TreeGrafter"/>
</dbReference>
<feature type="domain" description="Calx-beta" evidence="5">
    <location>
        <begin position="1468"/>
        <end position="1564"/>
    </location>
</feature>
<feature type="domain" description="Calx-beta" evidence="5">
    <location>
        <begin position="2512"/>
        <end position="2608"/>
    </location>
</feature>
<dbReference type="Gene3D" id="2.60.40.2030">
    <property type="match status" value="32"/>
</dbReference>
<accession>A0A7U2NGD3</accession>
<evidence type="ECO:0000256" key="4">
    <source>
        <dbReference type="SAM" id="SignalP"/>
    </source>
</evidence>
<proteinExistence type="predicted"/>
<feature type="domain" description="Calx-beta" evidence="5">
    <location>
        <begin position="3975"/>
        <end position="4071"/>
    </location>
</feature>
<dbReference type="InterPro" id="IPR038081">
    <property type="entry name" value="CalX-like_sf"/>
</dbReference>
<reference evidence="6 7" key="1">
    <citation type="submission" date="2020-07" db="EMBL/GenBank/DDBJ databases">
        <title>Genomic characterization of Flavobacterium psychrophilum strains.</title>
        <authorList>
            <person name="Castillo D."/>
            <person name="Jorgensen J."/>
            <person name="Middelboe M."/>
        </authorList>
    </citation>
    <scope>NUCLEOTIDE SEQUENCE [LARGE SCALE GENOMIC DNA]</scope>
    <source>
        <strain evidence="6 7">FPS-R7</strain>
    </source>
</reference>
<dbReference type="GO" id="GO:0071277">
    <property type="term" value="P:cellular response to calcium ion"/>
    <property type="evidence" value="ECO:0007669"/>
    <property type="project" value="TreeGrafter"/>
</dbReference>
<feature type="domain" description="Calx-beta" evidence="5">
    <location>
        <begin position="2930"/>
        <end position="3026"/>
    </location>
</feature>
<dbReference type="PANTHER" id="PTHR46682">
    <property type="entry name" value="ADHESION G-PROTEIN COUPLED RECEPTOR V1"/>
    <property type="match status" value="1"/>
</dbReference>
<feature type="domain" description="Calx-beta" evidence="5">
    <location>
        <begin position="3766"/>
        <end position="3862"/>
    </location>
</feature>
<dbReference type="GO" id="GO:0010855">
    <property type="term" value="F:adenylate cyclase inhibitor activity"/>
    <property type="evidence" value="ECO:0007669"/>
    <property type="project" value="TreeGrafter"/>
</dbReference>
<dbReference type="Pfam" id="PF03160">
    <property type="entry name" value="Calx-beta"/>
    <property type="match status" value="32"/>
</dbReference>
<feature type="domain" description="Calx-beta" evidence="5">
    <location>
        <begin position="4084"/>
        <end position="4180"/>
    </location>
</feature>
<evidence type="ECO:0000256" key="3">
    <source>
        <dbReference type="ARBA" id="ARBA00022837"/>
    </source>
</evidence>
<dbReference type="GO" id="GO:0004930">
    <property type="term" value="F:G protein-coupled receptor activity"/>
    <property type="evidence" value="ECO:0007669"/>
    <property type="project" value="InterPro"/>
</dbReference>
<dbReference type="InterPro" id="IPR026341">
    <property type="entry name" value="T9SS_type_B"/>
</dbReference>
<dbReference type="GO" id="GO:0016020">
    <property type="term" value="C:membrane"/>
    <property type="evidence" value="ECO:0007669"/>
    <property type="project" value="InterPro"/>
</dbReference>